<sequence length="50" mass="5753">MDDEKRFVRRKVVLILGIALIGCLLVASIPFVVKTFGVWWLFVPLVVTFF</sequence>
<gene>
    <name evidence="2" type="ORF">SAMN02910418_01344</name>
</gene>
<organism evidence="2 3">
    <name type="scientific">Bowdeniella nasicola</name>
    <dbReference type="NCBI Taxonomy" id="208480"/>
    <lineage>
        <taxon>Bacteria</taxon>
        <taxon>Bacillati</taxon>
        <taxon>Actinomycetota</taxon>
        <taxon>Actinomycetes</taxon>
        <taxon>Actinomycetales</taxon>
        <taxon>Actinomycetaceae</taxon>
        <taxon>Bowdeniella</taxon>
    </lineage>
</organism>
<evidence type="ECO:0000313" key="2">
    <source>
        <dbReference type="EMBL" id="SEA31587.1"/>
    </source>
</evidence>
<dbReference type="PROSITE" id="PS51257">
    <property type="entry name" value="PROKAR_LIPOPROTEIN"/>
    <property type="match status" value="1"/>
</dbReference>
<feature type="transmembrane region" description="Helical" evidence="1">
    <location>
        <begin position="12"/>
        <end position="42"/>
    </location>
</feature>
<dbReference type="Proteomes" id="UP000199288">
    <property type="component" value="Unassembled WGS sequence"/>
</dbReference>
<reference evidence="3" key="1">
    <citation type="submission" date="2016-10" db="EMBL/GenBank/DDBJ databases">
        <authorList>
            <person name="Varghese N."/>
            <person name="Submissions S."/>
        </authorList>
    </citation>
    <scope>NUCLEOTIDE SEQUENCE [LARGE SCALE GENOMIC DNA]</scope>
    <source>
        <strain evidence="3">KPR-1</strain>
    </source>
</reference>
<protein>
    <submittedName>
        <fullName evidence="2">Uncharacterized protein</fullName>
    </submittedName>
</protein>
<name>A0A1H4A6N5_9ACTO</name>
<keyword evidence="1" id="KW-0812">Transmembrane</keyword>
<evidence type="ECO:0000313" key="3">
    <source>
        <dbReference type="Proteomes" id="UP000199288"/>
    </source>
</evidence>
<keyword evidence="1" id="KW-0472">Membrane</keyword>
<accession>A0A1H4A6N5</accession>
<keyword evidence="1" id="KW-1133">Transmembrane helix</keyword>
<dbReference type="AlphaFoldDB" id="A0A1H4A6N5"/>
<proteinExistence type="predicted"/>
<dbReference type="EMBL" id="FNQV01000007">
    <property type="protein sequence ID" value="SEA31587.1"/>
    <property type="molecule type" value="Genomic_DNA"/>
</dbReference>
<evidence type="ECO:0000256" key="1">
    <source>
        <dbReference type="SAM" id="Phobius"/>
    </source>
</evidence>
<keyword evidence="3" id="KW-1185">Reference proteome</keyword>